<feature type="compositionally biased region" description="Basic and acidic residues" evidence="9">
    <location>
        <begin position="1"/>
        <end position="51"/>
    </location>
</feature>
<dbReference type="RefSeq" id="XP_033773528.1">
    <property type="nucleotide sequence ID" value="XM_033917637.1"/>
</dbReference>
<evidence type="ECO:0000256" key="5">
    <source>
        <dbReference type="ARBA" id="ARBA00022723"/>
    </source>
</evidence>
<evidence type="ECO:0000313" key="12">
    <source>
        <dbReference type="RefSeq" id="XP_033773523.1"/>
    </source>
</evidence>
<dbReference type="RefSeq" id="XP_033773524.1">
    <property type="nucleotide sequence ID" value="XM_033917633.1"/>
</dbReference>
<gene>
    <name evidence="12 13 14 15 16 17" type="primary">MARCHF10</name>
</gene>
<dbReference type="EC" id="2.3.2.27" evidence="3"/>
<organism evidence="11 12">
    <name type="scientific">Geotrypetes seraphini</name>
    <name type="common">Gaboon caecilian</name>
    <name type="synonym">Caecilia seraphini</name>
    <dbReference type="NCBI Taxonomy" id="260995"/>
    <lineage>
        <taxon>Eukaryota</taxon>
        <taxon>Metazoa</taxon>
        <taxon>Chordata</taxon>
        <taxon>Craniata</taxon>
        <taxon>Vertebrata</taxon>
        <taxon>Euteleostomi</taxon>
        <taxon>Amphibia</taxon>
        <taxon>Gymnophiona</taxon>
        <taxon>Geotrypetes</taxon>
    </lineage>
</organism>
<evidence type="ECO:0000313" key="13">
    <source>
        <dbReference type="RefSeq" id="XP_033773524.1"/>
    </source>
</evidence>
<dbReference type="SMART" id="SM00744">
    <property type="entry name" value="RINGv"/>
    <property type="match status" value="1"/>
</dbReference>
<dbReference type="GO" id="GO:0061630">
    <property type="term" value="F:ubiquitin protein ligase activity"/>
    <property type="evidence" value="ECO:0007669"/>
    <property type="project" value="UniProtKB-EC"/>
</dbReference>
<dbReference type="PROSITE" id="PS51292">
    <property type="entry name" value="ZF_RING_CH"/>
    <property type="match status" value="1"/>
</dbReference>
<keyword evidence="6" id="KW-0863">Zinc-finger</keyword>
<dbReference type="RefSeq" id="XP_033773525.1">
    <property type="nucleotide sequence ID" value="XM_033917634.1"/>
</dbReference>
<dbReference type="InterPro" id="IPR011016">
    <property type="entry name" value="Znf_RING-CH"/>
</dbReference>
<comment type="pathway">
    <text evidence="2">Protein modification; protein ubiquitination.</text>
</comment>
<feature type="region of interest" description="Disordered" evidence="9">
    <location>
        <begin position="80"/>
        <end position="114"/>
    </location>
</feature>
<feature type="compositionally biased region" description="Polar residues" evidence="9">
    <location>
        <begin position="558"/>
        <end position="567"/>
    </location>
</feature>
<dbReference type="CTD" id="162333"/>
<feature type="region of interest" description="Disordered" evidence="9">
    <location>
        <begin position="779"/>
        <end position="803"/>
    </location>
</feature>
<dbReference type="PANTHER" id="PTHR14471:SF5">
    <property type="entry name" value="E3 UBIQUITIN-PROTEIN LIGASE MARCHF10-RELATED"/>
    <property type="match status" value="1"/>
</dbReference>
<keyword evidence="4" id="KW-0808">Transferase</keyword>
<evidence type="ECO:0000256" key="3">
    <source>
        <dbReference type="ARBA" id="ARBA00012483"/>
    </source>
</evidence>
<dbReference type="GeneID" id="117347158"/>
<reference evidence="12 13" key="1">
    <citation type="submission" date="2025-04" db="UniProtKB">
        <authorList>
            <consortium name="RefSeq"/>
        </authorList>
    </citation>
    <scope>IDENTIFICATION</scope>
</reference>
<sequence length="803" mass="90184">MPEAWDRQKSITDTRHMKEMQSRMDSEHQVSLRKREEERERAEKKRQECTQKKYRPSSIQATRSCERAWITPMAVHKQSDVAGDPECTMQKSSATAPGITTEHKLPAINKKKEKRIQKLSLSSKTLGMQEQYPQHEPSAPQMQIFSKRKKLQPRKLPDLLSKTDVQSARGLKDRDGKAILQQIKGQVAKEHDPLMEGSVQISKAEAKDDCQQRKNKSDHSSKPNVNTRAAFLQTYRSPNLSSAPVSPGANDFLSQKKSSESSRVSTRRVQSRFSPFRFRDEYFYSLLEQNTEDAPEGNKDIKDDQFEVENLSCTAEESPVILNKTDRLGRRSSKQIMHPSSGEEYGGIRIVSSDAAEPFNKPLTQMAASPEHCMLEGKTTTDLSDENSGLDGNNEMERETSFSPINANLQQYSDSTVAAEAFSTSQIIVDSTPPFCVHDEEWQANENPQGPSFASRARTPTHTPILISSYNLPRPLMPSTQRELVLNNPVGLELDMNGSPRTPFTLMGNRDSLTRVENQDSLSLVNQEPEASVRDPQNIMNSPEGPSPRGDLHGEIITSDSQRSSSTMNAPYPLALLNVASNHQLTGTLQEQLPFTLVTISDLQNQASVISTIAALTAASEKERNKPQADPEKLKKLQESLLDEESEEEGDLCRICQIAGGSPTNPLLEPCQCMGSLQFVHQECLKRWLKVKINSGAELVAVNTCELCKHSLKCDLDDFSVDEYYRKHQQSQAQNDLMDSGLYLVLLLHLYEQRYAELLRLSQSRTRRSLLFRTQPQVIAEDTESSEQGDGERYGNDNPNESI</sequence>
<dbReference type="InterPro" id="IPR052297">
    <property type="entry name" value="RING-CH-type_E3_ubiq-ligase"/>
</dbReference>
<dbReference type="Proteomes" id="UP000515159">
    <property type="component" value="Chromosome 13"/>
</dbReference>
<feature type="region of interest" description="Disordered" evidence="9">
    <location>
        <begin position="238"/>
        <end position="266"/>
    </location>
</feature>
<dbReference type="AlphaFoldDB" id="A0A6P8PFP4"/>
<protein>
    <recommendedName>
        <fullName evidence="3">RING-type E3 ubiquitin transferase</fullName>
        <ecNumber evidence="3">2.3.2.27</ecNumber>
    </recommendedName>
</protein>
<evidence type="ECO:0000313" key="11">
    <source>
        <dbReference type="Proteomes" id="UP000515159"/>
    </source>
</evidence>
<proteinExistence type="predicted"/>
<evidence type="ECO:0000313" key="15">
    <source>
        <dbReference type="RefSeq" id="XP_033773526.1"/>
    </source>
</evidence>
<feature type="domain" description="RING-CH-type" evidence="10">
    <location>
        <begin position="645"/>
        <end position="715"/>
    </location>
</feature>
<feature type="region of interest" description="Disordered" evidence="9">
    <location>
        <begin position="204"/>
        <end position="226"/>
    </location>
</feature>
<evidence type="ECO:0000256" key="9">
    <source>
        <dbReference type="SAM" id="MobiDB-lite"/>
    </source>
</evidence>
<evidence type="ECO:0000259" key="10">
    <source>
        <dbReference type="PROSITE" id="PS51292"/>
    </source>
</evidence>
<keyword evidence="7" id="KW-0833">Ubl conjugation pathway</keyword>
<feature type="region of interest" description="Disordered" evidence="9">
    <location>
        <begin position="520"/>
        <end position="567"/>
    </location>
</feature>
<evidence type="ECO:0000256" key="2">
    <source>
        <dbReference type="ARBA" id="ARBA00004906"/>
    </source>
</evidence>
<dbReference type="KEGG" id="gsh:117347158"/>
<accession>A0A6P8PFP4</accession>
<evidence type="ECO:0000313" key="16">
    <source>
        <dbReference type="RefSeq" id="XP_033773527.1"/>
    </source>
</evidence>
<dbReference type="OrthoDB" id="264354at2759"/>
<dbReference type="GO" id="GO:0008270">
    <property type="term" value="F:zinc ion binding"/>
    <property type="evidence" value="ECO:0007669"/>
    <property type="project" value="UniProtKB-KW"/>
</dbReference>
<feature type="compositionally biased region" description="Basic and acidic residues" evidence="9">
    <location>
        <begin position="204"/>
        <end position="221"/>
    </location>
</feature>
<feature type="region of interest" description="Disordered" evidence="9">
    <location>
        <begin position="151"/>
        <end position="173"/>
    </location>
</feature>
<feature type="region of interest" description="Disordered" evidence="9">
    <location>
        <begin position="1"/>
        <end position="61"/>
    </location>
</feature>
<keyword evidence="11" id="KW-1185">Reference proteome</keyword>
<dbReference type="RefSeq" id="XP_033773527.1">
    <property type="nucleotide sequence ID" value="XM_033917636.1"/>
</dbReference>
<dbReference type="RefSeq" id="XP_033773526.1">
    <property type="nucleotide sequence ID" value="XM_033917635.1"/>
</dbReference>
<evidence type="ECO:0000256" key="6">
    <source>
        <dbReference type="ARBA" id="ARBA00022771"/>
    </source>
</evidence>
<keyword evidence="8" id="KW-0862">Zinc</keyword>
<evidence type="ECO:0000256" key="4">
    <source>
        <dbReference type="ARBA" id="ARBA00022679"/>
    </source>
</evidence>
<dbReference type="RefSeq" id="XP_033773523.1">
    <property type="nucleotide sequence ID" value="XM_033917632.1"/>
</dbReference>
<keyword evidence="5" id="KW-0479">Metal-binding</keyword>
<dbReference type="Gene3D" id="3.30.40.10">
    <property type="entry name" value="Zinc/RING finger domain, C3HC4 (zinc finger)"/>
    <property type="match status" value="1"/>
</dbReference>
<dbReference type="InterPro" id="IPR013083">
    <property type="entry name" value="Znf_RING/FYVE/PHD"/>
</dbReference>
<evidence type="ECO:0000313" key="17">
    <source>
        <dbReference type="RefSeq" id="XP_033773528.1"/>
    </source>
</evidence>
<dbReference type="Pfam" id="PF12906">
    <property type="entry name" value="RINGv"/>
    <property type="match status" value="1"/>
</dbReference>
<evidence type="ECO:0000256" key="1">
    <source>
        <dbReference type="ARBA" id="ARBA00000900"/>
    </source>
</evidence>
<evidence type="ECO:0000313" key="14">
    <source>
        <dbReference type="RefSeq" id="XP_033773525.1"/>
    </source>
</evidence>
<dbReference type="PANTHER" id="PTHR14471">
    <property type="entry name" value="MARCH7/10 E3 UBIQUITIN PROTEIN LIGASE FAMILY MEMBER"/>
    <property type="match status" value="1"/>
</dbReference>
<comment type="catalytic activity">
    <reaction evidence="1">
        <text>S-ubiquitinyl-[E2 ubiquitin-conjugating enzyme]-L-cysteine + [acceptor protein]-L-lysine = [E2 ubiquitin-conjugating enzyme]-L-cysteine + N(6)-ubiquitinyl-[acceptor protein]-L-lysine.</text>
        <dbReference type="EC" id="2.3.2.27"/>
    </reaction>
</comment>
<evidence type="ECO:0000256" key="7">
    <source>
        <dbReference type="ARBA" id="ARBA00022786"/>
    </source>
</evidence>
<name>A0A6P8PFP4_GEOSA</name>
<evidence type="ECO:0000256" key="8">
    <source>
        <dbReference type="ARBA" id="ARBA00022833"/>
    </source>
</evidence>
<dbReference type="SUPFAM" id="SSF57850">
    <property type="entry name" value="RING/U-box"/>
    <property type="match status" value="1"/>
</dbReference>